<evidence type="ECO:0000256" key="1">
    <source>
        <dbReference type="ARBA" id="ARBA00044755"/>
    </source>
</evidence>
<accession>A0A7C1FZK7</accession>
<sequence>MTYEPVPGVTRAVESLTLIDRCTTVEGTLTSSRDIRIEGELRGTLRCEGSIQIAEGARVDATVEAGGITVAGTLRGSIDCRGKLHILKTGFVSGTITTRTLVIEEGGRCEGDLSMPTGEPAHARPALGRFTATTHGPSEEQNPVESELVDP</sequence>
<dbReference type="EMBL" id="DSJL01000002">
    <property type="protein sequence ID" value="HEF64328.1"/>
    <property type="molecule type" value="Genomic_DNA"/>
</dbReference>
<dbReference type="PANTHER" id="PTHR35024:SF4">
    <property type="entry name" value="POLYMER-FORMING CYTOSKELETAL PROTEIN"/>
    <property type="match status" value="1"/>
</dbReference>
<dbReference type="InterPro" id="IPR007607">
    <property type="entry name" value="BacA/B"/>
</dbReference>
<comment type="similarity">
    <text evidence="1">Belongs to the bactofilin family.</text>
</comment>
<proteinExistence type="inferred from homology"/>
<evidence type="ECO:0000313" key="3">
    <source>
        <dbReference type="EMBL" id="HEF64328.1"/>
    </source>
</evidence>
<reference evidence="3" key="1">
    <citation type="journal article" date="2020" name="mSystems">
        <title>Genome- and Community-Level Interaction Insights into Carbon Utilization and Element Cycling Functions of Hydrothermarchaeota in Hydrothermal Sediment.</title>
        <authorList>
            <person name="Zhou Z."/>
            <person name="Liu Y."/>
            <person name="Xu W."/>
            <person name="Pan J."/>
            <person name="Luo Z.H."/>
            <person name="Li M."/>
        </authorList>
    </citation>
    <scope>NUCLEOTIDE SEQUENCE [LARGE SCALE GENOMIC DNA]</scope>
    <source>
        <strain evidence="3">SpSt-222</strain>
    </source>
</reference>
<dbReference type="Pfam" id="PF04519">
    <property type="entry name" value="Bactofilin"/>
    <property type="match status" value="1"/>
</dbReference>
<feature type="compositionally biased region" description="Polar residues" evidence="2">
    <location>
        <begin position="131"/>
        <end position="144"/>
    </location>
</feature>
<dbReference type="PANTHER" id="PTHR35024">
    <property type="entry name" value="HYPOTHETICAL CYTOSOLIC PROTEIN"/>
    <property type="match status" value="1"/>
</dbReference>
<gene>
    <name evidence="3" type="ORF">ENP47_01770</name>
</gene>
<protein>
    <submittedName>
        <fullName evidence="3">Polymer-forming cytoskeletal protein</fullName>
    </submittedName>
</protein>
<organism evidence="3">
    <name type="scientific">Thermomicrobium roseum</name>
    <dbReference type="NCBI Taxonomy" id="500"/>
    <lineage>
        <taxon>Bacteria</taxon>
        <taxon>Pseudomonadati</taxon>
        <taxon>Thermomicrobiota</taxon>
        <taxon>Thermomicrobia</taxon>
        <taxon>Thermomicrobiales</taxon>
        <taxon>Thermomicrobiaceae</taxon>
        <taxon>Thermomicrobium</taxon>
    </lineage>
</organism>
<evidence type="ECO:0000256" key="2">
    <source>
        <dbReference type="SAM" id="MobiDB-lite"/>
    </source>
</evidence>
<dbReference type="AlphaFoldDB" id="A0A7C1FZK7"/>
<feature type="region of interest" description="Disordered" evidence="2">
    <location>
        <begin position="114"/>
        <end position="151"/>
    </location>
</feature>
<comment type="caution">
    <text evidence="3">The sequence shown here is derived from an EMBL/GenBank/DDBJ whole genome shotgun (WGS) entry which is preliminary data.</text>
</comment>
<name>A0A7C1FZK7_THERO</name>